<protein>
    <submittedName>
        <fullName evidence="5">Cytochrome P450 71A21-like</fullName>
    </submittedName>
</protein>
<evidence type="ECO:0000256" key="2">
    <source>
        <dbReference type="ARBA" id="ARBA00022723"/>
    </source>
</evidence>
<dbReference type="Proteomes" id="UP000694861">
    <property type="component" value="Linkage group LG7"/>
</dbReference>
<comment type="similarity">
    <text evidence="1">Belongs to the cytochrome P450 family.</text>
</comment>
<evidence type="ECO:0000256" key="3">
    <source>
        <dbReference type="ARBA" id="ARBA00023004"/>
    </source>
</evidence>
<dbReference type="PANTHER" id="PTHR47955">
    <property type="entry name" value="CYTOCHROME P450 FAMILY 71 PROTEIN"/>
    <property type="match status" value="1"/>
</dbReference>
<accession>A0ABM1LUJ9</accession>
<dbReference type="Pfam" id="PF00067">
    <property type="entry name" value="p450"/>
    <property type="match status" value="1"/>
</dbReference>
<dbReference type="InterPro" id="IPR036396">
    <property type="entry name" value="Cyt_P450_sf"/>
</dbReference>
<name>A0ABM1LUJ9_PRUMU</name>
<dbReference type="GeneID" id="103338183"/>
<sequence length="244" mass="27620">MLLHLGIRPVLIVPPADAAGEIMKTNDTIFSNRPKLAISDRLLYEGKDVSTAPHGEHWRRMRSICVLQLLSNKRVQSFRSVREEELGLLVDKVKQSSLLSLPVNLSELFASLTNDVLCRVAFGKKYSGDEGARKFKKLLREFMILLGGFYVGDFIPWLGWVSQINGLDARVEKVAKEFDEFLDSVVDEHMCTLNMKGESCGDNMSVEGEDGKDLVHVLLEIQKQNKAGSSIDRDSIKGYFWWWN</sequence>
<organism evidence="4 5">
    <name type="scientific">Prunus mume</name>
    <name type="common">Japanese apricot</name>
    <name type="synonym">Armeniaca mume</name>
    <dbReference type="NCBI Taxonomy" id="102107"/>
    <lineage>
        <taxon>Eukaryota</taxon>
        <taxon>Viridiplantae</taxon>
        <taxon>Streptophyta</taxon>
        <taxon>Embryophyta</taxon>
        <taxon>Tracheophyta</taxon>
        <taxon>Spermatophyta</taxon>
        <taxon>Magnoliopsida</taxon>
        <taxon>eudicotyledons</taxon>
        <taxon>Gunneridae</taxon>
        <taxon>Pentapetalae</taxon>
        <taxon>rosids</taxon>
        <taxon>fabids</taxon>
        <taxon>Rosales</taxon>
        <taxon>Rosaceae</taxon>
        <taxon>Amygdaloideae</taxon>
        <taxon>Amygdaleae</taxon>
        <taxon>Prunus</taxon>
    </lineage>
</organism>
<keyword evidence="4" id="KW-1185">Reference proteome</keyword>
<keyword evidence="3" id="KW-0408">Iron</keyword>
<dbReference type="RefSeq" id="XP_016651076.1">
    <property type="nucleotide sequence ID" value="XM_016795590.1"/>
</dbReference>
<evidence type="ECO:0000256" key="1">
    <source>
        <dbReference type="ARBA" id="ARBA00010617"/>
    </source>
</evidence>
<reference evidence="5" key="2">
    <citation type="submission" date="2025-08" db="UniProtKB">
        <authorList>
            <consortium name="RefSeq"/>
        </authorList>
    </citation>
    <scope>IDENTIFICATION</scope>
</reference>
<evidence type="ECO:0000313" key="4">
    <source>
        <dbReference type="Proteomes" id="UP000694861"/>
    </source>
</evidence>
<gene>
    <name evidence="5" type="primary">LOC103338183</name>
</gene>
<evidence type="ECO:0000313" key="5">
    <source>
        <dbReference type="RefSeq" id="XP_016651076.1"/>
    </source>
</evidence>
<reference evidence="4" key="1">
    <citation type="journal article" date="2012" name="Nat. Commun.">
        <title>The genome of Prunus mume.</title>
        <authorList>
            <person name="Zhang Q."/>
            <person name="Chen W."/>
            <person name="Sun L."/>
            <person name="Zhao F."/>
            <person name="Huang B."/>
            <person name="Yang W."/>
            <person name="Tao Y."/>
            <person name="Wang J."/>
            <person name="Yuan Z."/>
            <person name="Fan G."/>
            <person name="Xing Z."/>
            <person name="Han C."/>
            <person name="Pan H."/>
            <person name="Zhong X."/>
            <person name="Shi W."/>
            <person name="Liang X."/>
            <person name="Du D."/>
            <person name="Sun F."/>
            <person name="Xu Z."/>
            <person name="Hao R."/>
            <person name="Lv T."/>
            <person name="Lv Y."/>
            <person name="Zheng Z."/>
            <person name="Sun M."/>
            <person name="Luo L."/>
            <person name="Cai M."/>
            <person name="Gao Y."/>
            <person name="Wang J."/>
            <person name="Yin Y."/>
            <person name="Xu X."/>
            <person name="Cheng T."/>
            <person name="Wang J."/>
        </authorList>
    </citation>
    <scope>NUCLEOTIDE SEQUENCE [LARGE SCALE GENOMIC DNA]</scope>
</reference>
<proteinExistence type="inferred from homology"/>
<dbReference type="Gene3D" id="1.10.630.10">
    <property type="entry name" value="Cytochrome P450"/>
    <property type="match status" value="1"/>
</dbReference>
<dbReference type="SUPFAM" id="SSF48264">
    <property type="entry name" value="Cytochrome P450"/>
    <property type="match status" value="1"/>
</dbReference>
<keyword evidence="2" id="KW-0479">Metal-binding</keyword>
<dbReference type="PANTHER" id="PTHR47955:SF15">
    <property type="entry name" value="CYTOCHROME P450 71A2-LIKE"/>
    <property type="match status" value="1"/>
</dbReference>
<dbReference type="InterPro" id="IPR001128">
    <property type="entry name" value="Cyt_P450"/>
</dbReference>